<feature type="compositionally biased region" description="Polar residues" evidence="1">
    <location>
        <begin position="235"/>
        <end position="251"/>
    </location>
</feature>
<feature type="compositionally biased region" description="Basic and acidic residues" evidence="1">
    <location>
        <begin position="96"/>
        <end position="118"/>
    </location>
</feature>
<protein>
    <submittedName>
        <fullName evidence="2">Uncharacterized protein</fullName>
    </submittedName>
</protein>
<evidence type="ECO:0000256" key="1">
    <source>
        <dbReference type="SAM" id="MobiDB-lite"/>
    </source>
</evidence>
<organism evidence="2 3">
    <name type="scientific">Symbiodinium natans</name>
    <dbReference type="NCBI Taxonomy" id="878477"/>
    <lineage>
        <taxon>Eukaryota</taxon>
        <taxon>Sar</taxon>
        <taxon>Alveolata</taxon>
        <taxon>Dinophyceae</taxon>
        <taxon>Suessiales</taxon>
        <taxon>Symbiodiniaceae</taxon>
        <taxon>Symbiodinium</taxon>
    </lineage>
</organism>
<dbReference type="AlphaFoldDB" id="A0A812TZM2"/>
<feature type="compositionally biased region" description="Polar residues" evidence="1">
    <location>
        <begin position="83"/>
        <end position="93"/>
    </location>
</feature>
<feature type="compositionally biased region" description="Polar residues" evidence="1">
    <location>
        <begin position="281"/>
        <end position="293"/>
    </location>
</feature>
<proteinExistence type="predicted"/>
<feature type="compositionally biased region" description="Low complexity" evidence="1">
    <location>
        <begin position="301"/>
        <end position="313"/>
    </location>
</feature>
<feature type="region of interest" description="Disordered" evidence="1">
    <location>
        <begin position="235"/>
        <end position="316"/>
    </location>
</feature>
<name>A0A812TZM2_9DINO</name>
<gene>
    <name evidence="2" type="ORF">SNAT2548_LOCUS31300</name>
</gene>
<dbReference type="OrthoDB" id="422581at2759"/>
<reference evidence="2" key="1">
    <citation type="submission" date="2021-02" db="EMBL/GenBank/DDBJ databases">
        <authorList>
            <person name="Dougan E. K."/>
            <person name="Rhodes N."/>
            <person name="Thang M."/>
            <person name="Chan C."/>
        </authorList>
    </citation>
    <scope>NUCLEOTIDE SEQUENCE</scope>
</reference>
<feature type="region of interest" description="Disordered" evidence="1">
    <location>
        <begin position="75"/>
        <end position="122"/>
    </location>
</feature>
<comment type="caution">
    <text evidence="2">The sequence shown here is derived from an EMBL/GenBank/DDBJ whole genome shotgun (WGS) entry which is preliminary data.</text>
</comment>
<dbReference type="SUPFAM" id="SSF53756">
    <property type="entry name" value="UDP-Glycosyltransferase/glycogen phosphorylase"/>
    <property type="match status" value="1"/>
</dbReference>
<keyword evidence="3" id="KW-1185">Reference proteome</keyword>
<accession>A0A812TZM2</accession>
<dbReference type="Proteomes" id="UP000604046">
    <property type="component" value="Unassembled WGS sequence"/>
</dbReference>
<evidence type="ECO:0000313" key="2">
    <source>
        <dbReference type="EMBL" id="CAE7556601.1"/>
    </source>
</evidence>
<dbReference type="EMBL" id="CAJNDS010002650">
    <property type="protein sequence ID" value="CAE7556601.1"/>
    <property type="molecule type" value="Genomic_DNA"/>
</dbReference>
<sequence>MPCGWGLSDREQELNEELRARIARKVKKPKFHETFHVPEADERGREVYSETRVRFRHEVVFCAELQNAFIEPAHTHALDTQRHPTTLNDTQGHPRTPKDTQGHPRTPKDTQGHPRTPKDTQGCFVRPDAAMSVYVIEYCFGRKELGRRVGCVDKPAEQSYRAGLDVIHEFNMFWCGMVRAGWKTASLCADGVCLEHRWELFAQEDAFLAWQLWPAPFALKEDIVKEYKVVASMMESSQQPSSRGNQAQHLVQSLRGRPQLPMPTNLKMEKQVLGASRPDSRTSNLPPKTSGSEPSVPPMPAAATSRAPQAAQSVPSALSADLHPAYRSLIKEYPFQPVRNERGQFVNIILVRSPFRSRHQRELFQQYKNELLFIGISSFEDYPQPPPNPFSGKFSETEYVGLFPGFLHMVREPERIFPSTVKLLLMSQSDFSLPPPQPQMPKKYDFTFSGSDQDVRNDCVGWSSFAKNWTFVKEALAVMCGELGMTGVLVATKDKQDRKACSIPASCEGRILQTKFLSQNEFFSYVQQSKFLFVPQVHDASPRVTTQALALDVPLLMNWNIMGGWKYLNDKTGEFFHDMSDFRESVRTLLQKVDERQYEPRQWVTSNYGDQVSGARLLKFIEENFADRVKLPDGTRRLFPSGA</sequence>
<evidence type="ECO:0000313" key="3">
    <source>
        <dbReference type="Proteomes" id="UP000604046"/>
    </source>
</evidence>